<sequence length="181" mass="19890">MGGETIKPLYPRPSLIHFILPLRDCQGHALRHFPPPGDGPSNTNESTFLACHPLGDLAVRSAGTDANSQTSTHPPVRSKPKEGNETNGERTAPGSHGLCMHIQLRLRSPRPLITFLRAHQAPLPIRQSLLWPSMVLQPSASRTTQFILSRTRTSQRPRVSSSELVQGRFLVNSDSTDVSHV</sequence>
<evidence type="ECO:0000313" key="3">
    <source>
        <dbReference type="Proteomes" id="UP001148312"/>
    </source>
</evidence>
<proteinExistence type="predicted"/>
<feature type="compositionally biased region" description="Polar residues" evidence="1">
    <location>
        <begin position="64"/>
        <end position="73"/>
    </location>
</feature>
<comment type="caution">
    <text evidence="2">The sequence shown here is derived from an EMBL/GenBank/DDBJ whole genome shotgun (WGS) entry which is preliminary data.</text>
</comment>
<feature type="region of interest" description="Disordered" evidence="1">
    <location>
        <begin position="63"/>
        <end position="96"/>
    </location>
</feature>
<reference evidence="2" key="2">
    <citation type="journal article" date="2023" name="IMA Fungus">
        <title>Comparative genomic study of the Penicillium genus elucidates a diverse pangenome and 15 lateral gene transfer events.</title>
        <authorList>
            <person name="Petersen C."/>
            <person name="Sorensen T."/>
            <person name="Nielsen M.R."/>
            <person name="Sondergaard T.E."/>
            <person name="Sorensen J.L."/>
            <person name="Fitzpatrick D.A."/>
            <person name="Frisvad J.C."/>
            <person name="Nielsen K.L."/>
        </authorList>
    </citation>
    <scope>NUCLEOTIDE SEQUENCE</scope>
    <source>
        <strain evidence="2">IBT 30728</strain>
    </source>
</reference>
<protein>
    <submittedName>
        <fullName evidence="2">Uncharacterized protein</fullName>
    </submittedName>
</protein>
<dbReference type="EMBL" id="JAPWDQ010000002">
    <property type="protein sequence ID" value="KAJ5493211.1"/>
    <property type="molecule type" value="Genomic_DNA"/>
</dbReference>
<evidence type="ECO:0000256" key="1">
    <source>
        <dbReference type="SAM" id="MobiDB-lite"/>
    </source>
</evidence>
<dbReference type="GeneID" id="81621809"/>
<feature type="compositionally biased region" description="Basic and acidic residues" evidence="1">
    <location>
        <begin position="79"/>
        <end position="88"/>
    </location>
</feature>
<name>A0A9X0C0D8_9EURO</name>
<dbReference type="AlphaFoldDB" id="A0A9X0C0D8"/>
<keyword evidence="3" id="KW-1185">Reference proteome</keyword>
<evidence type="ECO:0000313" key="2">
    <source>
        <dbReference type="EMBL" id="KAJ5493211.1"/>
    </source>
</evidence>
<gene>
    <name evidence="2" type="ORF">N7539_001957</name>
</gene>
<dbReference type="Proteomes" id="UP001148312">
    <property type="component" value="Unassembled WGS sequence"/>
</dbReference>
<reference evidence="2" key="1">
    <citation type="submission" date="2022-12" db="EMBL/GenBank/DDBJ databases">
        <authorList>
            <person name="Petersen C."/>
        </authorList>
    </citation>
    <scope>NUCLEOTIDE SEQUENCE</scope>
    <source>
        <strain evidence="2">IBT 30728</strain>
    </source>
</reference>
<organism evidence="2 3">
    <name type="scientific">Penicillium diatomitis</name>
    <dbReference type="NCBI Taxonomy" id="2819901"/>
    <lineage>
        <taxon>Eukaryota</taxon>
        <taxon>Fungi</taxon>
        <taxon>Dikarya</taxon>
        <taxon>Ascomycota</taxon>
        <taxon>Pezizomycotina</taxon>
        <taxon>Eurotiomycetes</taxon>
        <taxon>Eurotiomycetidae</taxon>
        <taxon>Eurotiales</taxon>
        <taxon>Aspergillaceae</taxon>
        <taxon>Penicillium</taxon>
    </lineage>
</organism>
<dbReference type="RefSeq" id="XP_056793591.1">
    <property type="nucleotide sequence ID" value="XM_056931560.1"/>
</dbReference>
<accession>A0A9X0C0D8</accession>